<evidence type="ECO:0000313" key="2">
    <source>
        <dbReference type="Proteomes" id="UP000627205"/>
    </source>
</evidence>
<reference evidence="1" key="1">
    <citation type="journal article" date="2014" name="Int. J. Syst. Evol. Microbiol.">
        <title>Complete genome sequence of Corynebacterium casei LMG S-19264T (=DSM 44701T), isolated from a smear-ripened cheese.</title>
        <authorList>
            <consortium name="US DOE Joint Genome Institute (JGI-PGF)"/>
            <person name="Walter F."/>
            <person name="Albersmeier A."/>
            <person name="Kalinowski J."/>
            <person name="Ruckert C."/>
        </authorList>
    </citation>
    <scope>NUCLEOTIDE SEQUENCE</scope>
    <source>
        <strain evidence="1">CCM 7664</strain>
    </source>
</reference>
<name>A0A8J3AU78_9BURK</name>
<evidence type="ECO:0000313" key="1">
    <source>
        <dbReference type="EMBL" id="GGI53739.1"/>
    </source>
</evidence>
<dbReference type="EMBL" id="BMDP01000001">
    <property type="protein sequence ID" value="GGI53739.1"/>
    <property type="molecule type" value="Genomic_DNA"/>
</dbReference>
<proteinExistence type="predicted"/>
<organism evidence="1 2">
    <name type="scientific">Oxalicibacterium solurbis</name>
    <dbReference type="NCBI Taxonomy" id="69280"/>
    <lineage>
        <taxon>Bacteria</taxon>
        <taxon>Pseudomonadati</taxon>
        <taxon>Pseudomonadota</taxon>
        <taxon>Betaproteobacteria</taxon>
        <taxon>Burkholderiales</taxon>
        <taxon>Oxalobacteraceae</taxon>
        <taxon>Oxalicibacterium</taxon>
    </lineage>
</organism>
<dbReference type="Proteomes" id="UP000627205">
    <property type="component" value="Unassembled WGS sequence"/>
</dbReference>
<accession>A0A8J3AU78</accession>
<protein>
    <submittedName>
        <fullName evidence="1">Uncharacterized protein</fullName>
    </submittedName>
</protein>
<gene>
    <name evidence="1" type="ORF">GCM10011430_09130</name>
</gene>
<reference evidence="1" key="2">
    <citation type="submission" date="2020-09" db="EMBL/GenBank/DDBJ databases">
        <authorList>
            <person name="Sun Q."/>
            <person name="Sedlacek I."/>
        </authorList>
    </citation>
    <scope>NUCLEOTIDE SEQUENCE</scope>
    <source>
        <strain evidence="1">CCM 7664</strain>
    </source>
</reference>
<sequence>MAAADVVREIVDQPEAGVVAGLFVFGAGVAEADDEADGHGGAQKRAKGRIIGDCGALGDCGVRLVRYCK</sequence>
<keyword evidence="2" id="KW-1185">Reference proteome</keyword>
<dbReference type="AlphaFoldDB" id="A0A8J3AU78"/>
<comment type="caution">
    <text evidence="1">The sequence shown here is derived from an EMBL/GenBank/DDBJ whole genome shotgun (WGS) entry which is preliminary data.</text>
</comment>